<dbReference type="PANTHER" id="PTHR11559">
    <property type="entry name" value="CARBOXYLESTERASE"/>
    <property type="match status" value="1"/>
</dbReference>
<feature type="domain" description="Carboxylesterase type B" evidence="4">
    <location>
        <begin position="23"/>
        <end position="474"/>
    </location>
</feature>
<keyword evidence="6" id="KW-1185">Reference proteome</keyword>
<dbReference type="Pfam" id="PF00135">
    <property type="entry name" value="COesterase"/>
    <property type="match status" value="1"/>
</dbReference>
<dbReference type="RefSeq" id="WP_013703223.1">
    <property type="nucleotide sequence ID" value="NC_015387.1"/>
</dbReference>
<evidence type="ECO:0000256" key="2">
    <source>
        <dbReference type="ARBA" id="ARBA00022801"/>
    </source>
</evidence>
<evidence type="ECO:0000259" key="4">
    <source>
        <dbReference type="Pfam" id="PF00135"/>
    </source>
</evidence>
<keyword evidence="3" id="KW-0732">Signal</keyword>
<dbReference type="Gene3D" id="3.40.50.1820">
    <property type="entry name" value="alpha/beta hydrolase"/>
    <property type="match status" value="1"/>
</dbReference>
<dbReference type="Proteomes" id="UP000007030">
    <property type="component" value="Chromosome"/>
</dbReference>
<dbReference type="InterPro" id="IPR019826">
    <property type="entry name" value="Carboxylesterase_B_AS"/>
</dbReference>
<dbReference type="eggNOG" id="COG2272">
    <property type="taxonomic scope" value="Bacteria"/>
</dbReference>
<proteinExistence type="inferred from homology"/>
<dbReference type="GO" id="GO:0016787">
    <property type="term" value="F:hydrolase activity"/>
    <property type="evidence" value="ECO:0007669"/>
    <property type="project" value="UniProtKB-KW"/>
</dbReference>
<dbReference type="EMBL" id="CP002630">
    <property type="protein sequence ID" value="AEB11168.1"/>
    <property type="molecule type" value="Genomic_DNA"/>
</dbReference>
<name>F2NKX9_MARHT</name>
<organism evidence="5 6">
    <name type="scientific">Marinithermus hydrothermalis (strain DSM 14884 / JCM 11576 / T1)</name>
    <dbReference type="NCBI Taxonomy" id="869210"/>
    <lineage>
        <taxon>Bacteria</taxon>
        <taxon>Thermotogati</taxon>
        <taxon>Deinococcota</taxon>
        <taxon>Deinococci</taxon>
        <taxon>Thermales</taxon>
        <taxon>Thermaceae</taxon>
        <taxon>Marinithermus</taxon>
    </lineage>
</organism>
<feature type="signal peptide" evidence="3">
    <location>
        <begin position="1"/>
        <end position="18"/>
    </location>
</feature>
<dbReference type="SUPFAM" id="SSF53474">
    <property type="entry name" value="alpha/beta-Hydrolases"/>
    <property type="match status" value="1"/>
</dbReference>
<comment type="similarity">
    <text evidence="1 3">Belongs to the type-B carboxylesterase/lipase family.</text>
</comment>
<dbReference type="InterPro" id="IPR002018">
    <property type="entry name" value="CarbesteraseB"/>
</dbReference>
<keyword evidence="2 3" id="KW-0378">Hydrolase</keyword>
<gene>
    <name evidence="5" type="ordered locus">Marky_0416</name>
</gene>
<reference evidence="5 6" key="1">
    <citation type="journal article" date="2012" name="Stand. Genomic Sci.">
        <title>Complete genome sequence of the aerobic, heterotroph Marinithermus hydrothermalis type strain (T1(T)) from a deep-sea hydrothermal vent chimney.</title>
        <authorList>
            <person name="Copeland A."/>
            <person name="Gu W."/>
            <person name="Yasawong M."/>
            <person name="Lapidus A."/>
            <person name="Lucas S."/>
            <person name="Deshpande S."/>
            <person name="Pagani I."/>
            <person name="Tapia R."/>
            <person name="Cheng J.F."/>
            <person name="Goodwin L.A."/>
            <person name="Pitluck S."/>
            <person name="Liolios K."/>
            <person name="Ivanova N."/>
            <person name="Mavromatis K."/>
            <person name="Mikhailova N."/>
            <person name="Pati A."/>
            <person name="Chen A."/>
            <person name="Palaniappan K."/>
            <person name="Land M."/>
            <person name="Pan C."/>
            <person name="Brambilla E.M."/>
            <person name="Rohde M."/>
            <person name="Tindall B.J."/>
            <person name="Sikorski J."/>
            <person name="Goker M."/>
            <person name="Detter J.C."/>
            <person name="Bristow J."/>
            <person name="Eisen J.A."/>
            <person name="Markowitz V."/>
            <person name="Hugenholtz P."/>
            <person name="Kyrpides N.C."/>
            <person name="Klenk H.P."/>
            <person name="Woyke T."/>
        </authorList>
    </citation>
    <scope>NUCLEOTIDE SEQUENCE [LARGE SCALE GENOMIC DNA]</scope>
    <source>
        <strain evidence="6">DSM 14884 / JCM 11576 / T1</strain>
    </source>
</reference>
<dbReference type="STRING" id="869210.Marky_0416"/>
<feature type="chain" id="PRO_5005129261" description="Carboxylic ester hydrolase" evidence="3">
    <location>
        <begin position="19"/>
        <end position="516"/>
    </location>
</feature>
<dbReference type="AlphaFoldDB" id="F2NKX9"/>
<evidence type="ECO:0000313" key="6">
    <source>
        <dbReference type="Proteomes" id="UP000007030"/>
    </source>
</evidence>
<protein>
    <recommendedName>
        <fullName evidence="3">Carboxylic ester hydrolase</fullName>
        <ecNumber evidence="3">3.1.1.-</ecNumber>
    </recommendedName>
</protein>
<dbReference type="HOGENOM" id="CLU_006586_16_4_0"/>
<evidence type="ECO:0000256" key="3">
    <source>
        <dbReference type="RuleBase" id="RU361235"/>
    </source>
</evidence>
<dbReference type="ESTHER" id="marht-f2nkx9">
    <property type="family name" value="Carb_B_Bacteria"/>
</dbReference>
<dbReference type="PROSITE" id="PS00122">
    <property type="entry name" value="CARBOXYLESTERASE_B_1"/>
    <property type="match status" value="1"/>
</dbReference>
<sequence>MKRFGWGVACLVLGWAAAGPGLFVATTEGPVRGGYDPAHNVLYFRGIPYAKAERWKPPAPPPVHERPLDARAPGPACPQRGVITARLGGFLPEQSEDCLNLNIWTPALPPPPEGWPVMVFLHGGSFTGGSGSEAVYDGTQLAAHGVVVVTLNYRLGPLGFLALPALAAEDPHGSTGNYGLLDQIAALRWVQRNIRAFGGNPENVTLFGQSAGGMSVCSLMASPLAKGLFHKAIIQSGGCVYVRTLEEGYRDAARLAEAVGCALEDLACWRSLPVQALLEMVPEETAGEVFLQSPYKPHLDGYVLDRPPLEALRAGRAAGVPLLAGANADEWRLELFSFVFGPRAWSALQDRLRANLPEGWAELLARYRARFEDPLDAYFAYQTERVLFCPSLEAARLQAAHAPSYAYVLTYRSPLFTEMGSFHGLDLPLLFGTHQVWPFWSLFATADAYRQARRVTETMQRLWVNFARTGVPRSGWLEAPRVGSGFALRLDTRSGWMPDPYPERCFWRQSQQGGIR</sequence>
<dbReference type="InterPro" id="IPR029058">
    <property type="entry name" value="AB_hydrolase_fold"/>
</dbReference>
<dbReference type="KEGG" id="mhd:Marky_0416"/>
<evidence type="ECO:0000313" key="5">
    <source>
        <dbReference type="EMBL" id="AEB11168.1"/>
    </source>
</evidence>
<dbReference type="InterPro" id="IPR050309">
    <property type="entry name" value="Type-B_Carboxylest/Lipase"/>
</dbReference>
<dbReference type="EC" id="3.1.1.-" evidence="3"/>
<evidence type="ECO:0000256" key="1">
    <source>
        <dbReference type="ARBA" id="ARBA00005964"/>
    </source>
</evidence>
<accession>F2NKX9</accession>